<dbReference type="InterPro" id="IPR011990">
    <property type="entry name" value="TPR-like_helical_dom_sf"/>
</dbReference>
<evidence type="ECO:0000313" key="1">
    <source>
        <dbReference type="EMBL" id="GAA4812241.1"/>
    </source>
</evidence>
<dbReference type="Gene3D" id="1.25.40.390">
    <property type="match status" value="1"/>
</dbReference>
<evidence type="ECO:0000313" key="2">
    <source>
        <dbReference type="Proteomes" id="UP001501433"/>
    </source>
</evidence>
<organism evidence="1 2">
    <name type="scientific">Litoribaculum gwangyangense</name>
    <dbReference type="NCBI Taxonomy" id="1130722"/>
    <lineage>
        <taxon>Bacteria</taxon>
        <taxon>Pseudomonadati</taxon>
        <taxon>Bacteroidota</taxon>
        <taxon>Flavobacteriia</taxon>
        <taxon>Flavobacteriales</taxon>
        <taxon>Flavobacteriaceae</taxon>
        <taxon>Litoribaculum</taxon>
    </lineage>
</organism>
<dbReference type="InterPro" id="IPR041662">
    <property type="entry name" value="SusD-like_2"/>
</dbReference>
<dbReference type="EMBL" id="BAABJW010000003">
    <property type="protein sequence ID" value="GAA4812241.1"/>
    <property type="molecule type" value="Genomic_DNA"/>
</dbReference>
<keyword evidence="1" id="KW-0449">Lipoprotein</keyword>
<dbReference type="SUPFAM" id="SSF48452">
    <property type="entry name" value="TPR-like"/>
    <property type="match status" value="1"/>
</dbReference>
<comment type="caution">
    <text evidence="1">The sequence shown here is derived from an EMBL/GenBank/DDBJ whole genome shotgun (WGS) entry which is preliminary data.</text>
</comment>
<accession>A0ABP9CK49</accession>
<protein>
    <submittedName>
        <fullName evidence="1">SusD/RagB family nutrient-binding outer membrane lipoprotein</fullName>
    </submittedName>
</protein>
<proteinExistence type="predicted"/>
<dbReference type="Proteomes" id="UP001501433">
    <property type="component" value="Unassembled WGS sequence"/>
</dbReference>
<sequence>MLTYHSKKIQMKQIHKILAFLILILGATSCDSYLDVNDSIDNPNLDELNPNQLIVGAQALSAETYTNRVNRIGNWMAVAWSGNYQAFNDAYGPESRYQFSSTFYDDIWDDLFRYVSNFATIEKYEDGKNWGNQKAAAKILKAFYFQYIVDLYGNAPYTEAFDGTDNLFPKYDDAQDIYLSLIDSIDEAVSLIDASSESFGNSDITFNGDMDQWVAFANTVKLRLLVRLILKAEGDATLLSKVNSEFAELNSATFITEDVTINPGYADTDDRQNPFWEVYGFTPAGVETNQGRQTGPSLFAVNLMSGDPRLNLIWDGAAGTEQNGGGSSSGIGDGILKGPDADLPIMLASESYFLQAEAIERGYLSGNAQTMFNMGVQASFDTLGAGDASAYITNTDADANLGFNGGDALGAIITQKWIALTSVSGAELWIEYNRTGYPANLPLPANSTDPNIPVRLLYPASEYSGNSDNVISQSRSDAFNSKIFWDVN</sequence>
<reference evidence="2" key="1">
    <citation type="journal article" date="2019" name="Int. J. Syst. Evol. Microbiol.">
        <title>The Global Catalogue of Microorganisms (GCM) 10K type strain sequencing project: providing services to taxonomists for standard genome sequencing and annotation.</title>
        <authorList>
            <consortium name="The Broad Institute Genomics Platform"/>
            <consortium name="The Broad Institute Genome Sequencing Center for Infectious Disease"/>
            <person name="Wu L."/>
            <person name="Ma J."/>
        </authorList>
    </citation>
    <scope>NUCLEOTIDE SEQUENCE [LARGE SCALE GENOMIC DNA]</scope>
    <source>
        <strain evidence="2">JCM 18325</strain>
    </source>
</reference>
<dbReference type="Pfam" id="PF12771">
    <property type="entry name" value="SusD-like_2"/>
    <property type="match status" value="1"/>
</dbReference>
<name>A0ABP9CK49_9FLAO</name>
<dbReference type="PROSITE" id="PS51257">
    <property type="entry name" value="PROKAR_LIPOPROTEIN"/>
    <property type="match status" value="1"/>
</dbReference>
<keyword evidence="2" id="KW-1185">Reference proteome</keyword>
<gene>
    <name evidence="1" type="ORF">GCM10023330_19440</name>
</gene>